<evidence type="ECO:0000256" key="10">
    <source>
        <dbReference type="SAM" id="Phobius"/>
    </source>
</evidence>
<dbReference type="EC" id="4.3.1.17" evidence="6"/>
<evidence type="ECO:0000313" key="13">
    <source>
        <dbReference type="Proteomes" id="UP000271974"/>
    </source>
</evidence>
<dbReference type="Gene3D" id="3.40.50.1100">
    <property type="match status" value="2"/>
</dbReference>
<dbReference type="SUPFAM" id="SSF53686">
    <property type="entry name" value="Tryptophan synthase beta subunit-like PLP-dependent enzymes"/>
    <property type="match status" value="1"/>
</dbReference>
<evidence type="ECO:0000256" key="5">
    <source>
        <dbReference type="ARBA" id="ARBA00010869"/>
    </source>
</evidence>
<dbReference type="GO" id="GO:0018114">
    <property type="term" value="F:threonine racemase activity"/>
    <property type="evidence" value="ECO:0007669"/>
    <property type="project" value="TreeGrafter"/>
</dbReference>
<evidence type="ECO:0000256" key="1">
    <source>
        <dbReference type="ARBA" id="ARBA00001913"/>
    </source>
</evidence>
<dbReference type="STRING" id="188477.A0A433U217"/>
<keyword evidence="10" id="KW-0812">Transmembrane</keyword>
<evidence type="ECO:0000256" key="3">
    <source>
        <dbReference type="ARBA" id="ARBA00001936"/>
    </source>
</evidence>
<comment type="cofactor">
    <cofactor evidence="4">
        <name>Mg(2+)</name>
        <dbReference type="ChEBI" id="CHEBI:18420"/>
    </cofactor>
</comment>
<dbReference type="InterPro" id="IPR001926">
    <property type="entry name" value="TrpB-like_PALP"/>
</dbReference>
<keyword evidence="7" id="KW-0460">Magnesium</keyword>
<gene>
    <name evidence="12" type="ORF">EGW08_004349</name>
</gene>
<organism evidence="12 13">
    <name type="scientific">Elysia chlorotica</name>
    <name type="common">Eastern emerald elysia</name>
    <name type="synonym">Sea slug</name>
    <dbReference type="NCBI Taxonomy" id="188477"/>
    <lineage>
        <taxon>Eukaryota</taxon>
        <taxon>Metazoa</taxon>
        <taxon>Spiralia</taxon>
        <taxon>Lophotrochozoa</taxon>
        <taxon>Mollusca</taxon>
        <taxon>Gastropoda</taxon>
        <taxon>Heterobranchia</taxon>
        <taxon>Euthyneura</taxon>
        <taxon>Panpulmonata</taxon>
        <taxon>Sacoglossa</taxon>
        <taxon>Placobranchoidea</taxon>
        <taxon>Plakobranchidae</taxon>
        <taxon>Elysia</taxon>
    </lineage>
</organism>
<comment type="similarity">
    <text evidence="5">Belongs to the serine/threonine dehydratase family.</text>
</comment>
<name>A0A433U217_ELYCH</name>
<protein>
    <recommendedName>
        <fullName evidence="6">L-serine ammonia-lyase</fullName>
        <ecNumber evidence="6">4.3.1.17</ecNumber>
    </recommendedName>
</protein>
<reference evidence="12 13" key="1">
    <citation type="submission" date="2019-01" db="EMBL/GenBank/DDBJ databases">
        <title>A draft genome assembly of the solar-powered sea slug Elysia chlorotica.</title>
        <authorList>
            <person name="Cai H."/>
            <person name="Li Q."/>
            <person name="Fang X."/>
            <person name="Li J."/>
            <person name="Curtis N.E."/>
            <person name="Altenburger A."/>
            <person name="Shibata T."/>
            <person name="Feng M."/>
            <person name="Maeda T."/>
            <person name="Schwartz J.A."/>
            <person name="Shigenobu S."/>
            <person name="Lundholm N."/>
            <person name="Nishiyama T."/>
            <person name="Yang H."/>
            <person name="Hasebe M."/>
            <person name="Li S."/>
            <person name="Pierce S.K."/>
            <person name="Wang J."/>
        </authorList>
    </citation>
    <scope>NUCLEOTIDE SEQUENCE [LARGE SCALE GENOMIC DNA]</scope>
    <source>
        <strain evidence="12">EC2010</strain>
        <tissue evidence="12">Whole organism of an adult</tissue>
    </source>
</reference>
<dbReference type="Pfam" id="PF00291">
    <property type="entry name" value="PALP"/>
    <property type="match status" value="1"/>
</dbReference>
<evidence type="ECO:0000259" key="11">
    <source>
        <dbReference type="Pfam" id="PF00291"/>
    </source>
</evidence>
<evidence type="ECO:0000256" key="8">
    <source>
        <dbReference type="ARBA" id="ARBA00022898"/>
    </source>
</evidence>
<dbReference type="OrthoDB" id="4418812at2759"/>
<dbReference type="GO" id="GO:0003941">
    <property type="term" value="F:L-serine ammonia-lyase activity"/>
    <property type="evidence" value="ECO:0007669"/>
    <property type="project" value="UniProtKB-EC"/>
</dbReference>
<evidence type="ECO:0000256" key="4">
    <source>
        <dbReference type="ARBA" id="ARBA00001946"/>
    </source>
</evidence>
<comment type="catalytic activity">
    <reaction evidence="9">
        <text>L-serine = pyruvate + NH4(+)</text>
        <dbReference type="Rhea" id="RHEA:19169"/>
        <dbReference type="ChEBI" id="CHEBI:15361"/>
        <dbReference type="ChEBI" id="CHEBI:28938"/>
        <dbReference type="ChEBI" id="CHEBI:33384"/>
        <dbReference type="EC" id="4.3.1.17"/>
    </reaction>
</comment>
<dbReference type="Proteomes" id="UP000271974">
    <property type="component" value="Unassembled WGS sequence"/>
</dbReference>
<keyword evidence="8" id="KW-0663">Pyridoxal phosphate</keyword>
<dbReference type="AlphaFoldDB" id="A0A433U217"/>
<dbReference type="PANTHER" id="PTHR43050:SF1">
    <property type="entry name" value="SERINE RACEMASE"/>
    <property type="match status" value="1"/>
</dbReference>
<comment type="cofactor">
    <cofactor evidence="1">
        <name>Ca(2+)</name>
        <dbReference type="ChEBI" id="CHEBI:29108"/>
    </cofactor>
</comment>
<evidence type="ECO:0000313" key="12">
    <source>
        <dbReference type="EMBL" id="RUS87871.1"/>
    </source>
</evidence>
<evidence type="ECO:0000256" key="6">
    <source>
        <dbReference type="ARBA" id="ARBA00012093"/>
    </source>
</evidence>
<comment type="cofactor">
    <cofactor evidence="2">
        <name>pyridoxal 5'-phosphate</name>
        <dbReference type="ChEBI" id="CHEBI:597326"/>
    </cofactor>
</comment>
<dbReference type="GO" id="GO:0070179">
    <property type="term" value="P:D-serine biosynthetic process"/>
    <property type="evidence" value="ECO:0007669"/>
    <property type="project" value="TreeGrafter"/>
</dbReference>
<keyword evidence="13" id="KW-1185">Reference proteome</keyword>
<comment type="caution">
    <text evidence="12">The sequence shown here is derived from an EMBL/GenBank/DDBJ whole genome shotgun (WGS) entry which is preliminary data.</text>
</comment>
<dbReference type="PROSITE" id="PS00165">
    <property type="entry name" value="DEHYDRATASE_SER_THR"/>
    <property type="match status" value="1"/>
</dbReference>
<proteinExistence type="inferred from homology"/>
<feature type="transmembrane region" description="Helical" evidence="10">
    <location>
        <begin position="201"/>
        <end position="220"/>
    </location>
</feature>
<dbReference type="GO" id="GO:0005524">
    <property type="term" value="F:ATP binding"/>
    <property type="evidence" value="ECO:0007669"/>
    <property type="project" value="TreeGrafter"/>
</dbReference>
<evidence type="ECO:0000256" key="7">
    <source>
        <dbReference type="ARBA" id="ARBA00022842"/>
    </source>
</evidence>
<dbReference type="GO" id="GO:0030170">
    <property type="term" value="F:pyridoxal phosphate binding"/>
    <property type="evidence" value="ECO:0007669"/>
    <property type="project" value="InterPro"/>
</dbReference>
<evidence type="ECO:0000256" key="9">
    <source>
        <dbReference type="ARBA" id="ARBA00049406"/>
    </source>
</evidence>
<dbReference type="GO" id="GO:0030378">
    <property type="term" value="F:serine racemase activity"/>
    <property type="evidence" value="ECO:0007669"/>
    <property type="project" value="TreeGrafter"/>
</dbReference>
<dbReference type="GO" id="GO:0000287">
    <property type="term" value="F:magnesium ion binding"/>
    <property type="evidence" value="ECO:0007669"/>
    <property type="project" value="TreeGrafter"/>
</dbReference>
<sequence>MLICRFQYCSAVLFGSSIAMEQLGVVYSDVLSARDKIAPYIHETPVLTSAQADEKTGRKLFFKCENYQKTGSFKARGALNAVTHSSGNHGQALSWATQVAEFPCYVVVPQTAPEQEIEVKKRAIRGYGGRLVECGPDLQERYDTCEKLVREKELLAISSSDHADVIAGQVRDHWTLLLLLQAYIFLLFIILIYIYTFFLCFNGFVSLIVILPLFSVFLATPKGKSLEQCLRTGERPWKGPRQYLNTVADGLRLEQTGYINTPILVALAEKDVFEMGDEEIVAAMKFAFERMKMVVEPSGATPLAAAFSKKFQTMDSKLVNIGVVLSGGNVDIDHLPW</sequence>
<keyword evidence="10" id="KW-0472">Membrane</keyword>
<comment type="cofactor">
    <cofactor evidence="3">
        <name>Mn(2+)</name>
        <dbReference type="ChEBI" id="CHEBI:29035"/>
    </cofactor>
</comment>
<dbReference type="InterPro" id="IPR000634">
    <property type="entry name" value="Ser/Thr_deHydtase_PyrdxlP-BS"/>
</dbReference>
<keyword evidence="10" id="KW-1133">Transmembrane helix</keyword>
<feature type="transmembrane region" description="Helical" evidence="10">
    <location>
        <begin position="176"/>
        <end position="195"/>
    </location>
</feature>
<accession>A0A433U217</accession>
<evidence type="ECO:0000256" key="2">
    <source>
        <dbReference type="ARBA" id="ARBA00001933"/>
    </source>
</evidence>
<feature type="domain" description="Tryptophan synthase beta chain-like PALP" evidence="11">
    <location>
        <begin position="38"/>
        <end position="170"/>
    </location>
</feature>
<dbReference type="EMBL" id="RQTK01000098">
    <property type="protein sequence ID" value="RUS87871.1"/>
    <property type="molecule type" value="Genomic_DNA"/>
</dbReference>
<dbReference type="InterPro" id="IPR036052">
    <property type="entry name" value="TrpB-like_PALP_sf"/>
</dbReference>
<dbReference type="PANTHER" id="PTHR43050">
    <property type="entry name" value="SERINE / THREONINE RACEMASE FAMILY MEMBER"/>
    <property type="match status" value="1"/>
</dbReference>